<dbReference type="CDD" id="cd00090">
    <property type="entry name" value="HTH_ARSR"/>
    <property type="match status" value="1"/>
</dbReference>
<dbReference type="Proteomes" id="UP001139263">
    <property type="component" value="Unassembled WGS sequence"/>
</dbReference>
<name>A0A9X1V716_9BACL</name>
<keyword evidence="2" id="KW-0238">DNA-binding</keyword>
<keyword evidence="3" id="KW-0804">Transcription</keyword>
<dbReference type="PANTHER" id="PTHR33154:SF18">
    <property type="entry name" value="ARSENICAL RESISTANCE OPERON REPRESSOR"/>
    <property type="match status" value="1"/>
</dbReference>
<dbReference type="PROSITE" id="PS50987">
    <property type="entry name" value="HTH_ARSR_2"/>
    <property type="match status" value="1"/>
</dbReference>
<dbReference type="EMBL" id="JALBUF010000001">
    <property type="protein sequence ID" value="MCI0182327.1"/>
    <property type="molecule type" value="Genomic_DNA"/>
</dbReference>
<protein>
    <recommendedName>
        <fullName evidence="4">HTH arsR-type domain-containing protein</fullName>
    </recommendedName>
</protein>
<dbReference type="Gene3D" id="1.10.10.10">
    <property type="entry name" value="Winged helix-like DNA-binding domain superfamily/Winged helix DNA-binding domain"/>
    <property type="match status" value="1"/>
</dbReference>
<dbReference type="AlphaFoldDB" id="A0A9X1V716"/>
<dbReference type="GO" id="GO:0003677">
    <property type="term" value="F:DNA binding"/>
    <property type="evidence" value="ECO:0007669"/>
    <property type="project" value="UniProtKB-KW"/>
</dbReference>
<dbReference type="InterPro" id="IPR051081">
    <property type="entry name" value="HTH_MetalResp_TranReg"/>
</dbReference>
<sequence length="109" mass="12375">MRVIDVTVDIDAAFKALADPIRRSLLEALTKTEFYCHIDGEEVNGICVQDLSDMLELPQSTVSRHLAILRHAGLVGHLQKGVWHYYFCHTNVVRDIQAWLVSLMKQTAQ</sequence>
<dbReference type="SMART" id="SM00418">
    <property type="entry name" value="HTH_ARSR"/>
    <property type="match status" value="1"/>
</dbReference>
<gene>
    <name evidence="5" type="ORF">MM817_00586</name>
</gene>
<dbReference type="InterPro" id="IPR036390">
    <property type="entry name" value="WH_DNA-bd_sf"/>
</dbReference>
<organism evidence="5 6">
    <name type="scientific">Sulfoacidibacillus ferrooxidans</name>
    <dbReference type="NCBI Taxonomy" id="2005001"/>
    <lineage>
        <taxon>Bacteria</taxon>
        <taxon>Bacillati</taxon>
        <taxon>Bacillota</taxon>
        <taxon>Bacilli</taxon>
        <taxon>Bacillales</taxon>
        <taxon>Alicyclobacillaceae</taxon>
        <taxon>Sulfoacidibacillus</taxon>
    </lineage>
</organism>
<reference evidence="5" key="1">
    <citation type="submission" date="2022-03" db="EMBL/GenBank/DDBJ databases">
        <title>Draft Genome Sequence of Firmicute Strain S0AB, a Heterotrophic Iron/Sulfur-Oxidizing Extreme Acidophile.</title>
        <authorList>
            <person name="Vergara E."/>
            <person name="Pakostova E."/>
            <person name="Johnson D.B."/>
            <person name="Holmes D.S."/>
        </authorList>
    </citation>
    <scope>NUCLEOTIDE SEQUENCE</scope>
    <source>
        <strain evidence="5">S0AB</strain>
    </source>
</reference>
<dbReference type="Pfam" id="PF01022">
    <property type="entry name" value="HTH_5"/>
    <property type="match status" value="1"/>
</dbReference>
<dbReference type="PANTHER" id="PTHR33154">
    <property type="entry name" value="TRANSCRIPTIONAL REGULATOR, ARSR FAMILY"/>
    <property type="match status" value="1"/>
</dbReference>
<evidence type="ECO:0000259" key="4">
    <source>
        <dbReference type="PROSITE" id="PS50987"/>
    </source>
</evidence>
<accession>A0A9X1V716</accession>
<evidence type="ECO:0000256" key="3">
    <source>
        <dbReference type="ARBA" id="ARBA00023163"/>
    </source>
</evidence>
<evidence type="ECO:0000256" key="2">
    <source>
        <dbReference type="ARBA" id="ARBA00023125"/>
    </source>
</evidence>
<keyword evidence="6" id="KW-1185">Reference proteome</keyword>
<dbReference type="NCBIfam" id="NF033788">
    <property type="entry name" value="HTH_metalloreg"/>
    <property type="match status" value="1"/>
</dbReference>
<comment type="caution">
    <text evidence="5">The sequence shown here is derived from an EMBL/GenBank/DDBJ whole genome shotgun (WGS) entry which is preliminary data.</text>
</comment>
<dbReference type="InterPro" id="IPR011991">
    <property type="entry name" value="ArsR-like_HTH"/>
</dbReference>
<evidence type="ECO:0000256" key="1">
    <source>
        <dbReference type="ARBA" id="ARBA00023015"/>
    </source>
</evidence>
<dbReference type="SUPFAM" id="SSF46785">
    <property type="entry name" value="Winged helix' DNA-binding domain"/>
    <property type="match status" value="1"/>
</dbReference>
<dbReference type="InterPro" id="IPR036388">
    <property type="entry name" value="WH-like_DNA-bd_sf"/>
</dbReference>
<evidence type="ECO:0000313" key="5">
    <source>
        <dbReference type="EMBL" id="MCI0182327.1"/>
    </source>
</evidence>
<evidence type="ECO:0000313" key="6">
    <source>
        <dbReference type="Proteomes" id="UP001139263"/>
    </source>
</evidence>
<dbReference type="GO" id="GO:0003700">
    <property type="term" value="F:DNA-binding transcription factor activity"/>
    <property type="evidence" value="ECO:0007669"/>
    <property type="project" value="InterPro"/>
</dbReference>
<feature type="domain" description="HTH arsR-type" evidence="4">
    <location>
        <begin position="4"/>
        <end position="108"/>
    </location>
</feature>
<keyword evidence="1" id="KW-0805">Transcription regulation</keyword>
<proteinExistence type="predicted"/>
<dbReference type="InterPro" id="IPR001845">
    <property type="entry name" value="HTH_ArsR_DNA-bd_dom"/>
</dbReference>